<keyword evidence="1" id="KW-0472">Membrane</keyword>
<evidence type="ECO:0008006" key="4">
    <source>
        <dbReference type="Google" id="ProtNLM"/>
    </source>
</evidence>
<evidence type="ECO:0000313" key="2">
    <source>
        <dbReference type="EMBL" id="WOQ70051.1"/>
    </source>
</evidence>
<organism evidence="2 3">
    <name type="scientific">Microbacterium limosum</name>
    <dbReference type="NCBI Taxonomy" id="3079935"/>
    <lineage>
        <taxon>Bacteria</taxon>
        <taxon>Bacillati</taxon>
        <taxon>Actinomycetota</taxon>
        <taxon>Actinomycetes</taxon>
        <taxon>Micrococcales</taxon>
        <taxon>Microbacteriaceae</taxon>
        <taxon>Microbacterium</taxon>
    </lineage>
</organism>
<evidence type="ECO:0000256" key="1">
    <source>
        <dbReference type="SAM" id="Phobius"/>
    </source>
</evidence>
<dbReference type="RefSeq" id="WP_330171145.1">
    <property type="nucleotide sequence ID" value="NZ_CP137080.1"/>
</dbReference>
<evidence type="ECO:0000313" key="3">
    <source>
        <dbReference type="Proteomes" id="UP001329313"/>
    </source>
</evidence>
<feature type="transmembrane region" description="Helical" evidence="1">
    <location>
        <begin position="20"/>
        <end position="46"/>
    </location>
</feature>
<keyword evidence="1" id="KW-1133">Transmembrane helix</keyword>
<dbReference type="Gene3D" id="1.20.120.1220">
    <property type="match status" value="1"/>
</dbReference>
<dbReference type="KEGG" id="mliy:RYJ27_02150"/>
<sequence length="121" mass="12756">MMYSFLPGYWAGLATTTGQWQLLAQAAITAAGIFAIAAVIALIGTLAAGDIKLFLAIGLLTGWFSWLLLVYALVMAYVLAIPHAGVLLARRRRTPGADTHLPFGPYLVAATLLVTVAAITL</sequence>
<proteinExistence type="predicted"/>
<keyword evidence="3" id="KW-1185">Reference proteome</keyword>
<protein>
    <recommendedName>
        <fullName evidence="4">Type IV leader peptidase family protein</fullName>
    </recommendedName>
</protein>
<dbReference type="Proteomes" id="UP001329313">
    <property type="component" value="Chromosome"/>
</dbReference>
<dbReference type="EMBL" id="CP137080">
    <property type="protein sequence ID" value="WOQ70051.1"/>
    <property type="molecule type" value="Genomic_DNA"/>
</dbReference>
<feature type="transmembrane region" description="Helical" evidence="1">
    <location>
        <begin position="53"/>
        <end position="80"/>
    </location>
</feature>
<accession>A0AAU0MII8</accession>
<dbReference type="AlphaFoldDB" id="A0AAU0MII8"/>
<gene>
    <name evidence="2" type="ORF">RYJ27_02150</name>
</gene>
<feature type="transmembrane region" description="Helical" evidence="1">
    <location>
        <begin position="100"/>
        <end position="119"/>
    </location>
</feature>
<name>A0AAU0MII8_9MICO</name>
<keyword evidence="1" id="KW-0812">Transmembrane</keyword>
<reference evidence="2 3" key="1">
    <citation type="submission" date="2023-10" db="EMBL/GenBank/DDBJ databases">
        <title>Y20.</title>
        <authorList>
            <person name="Zhang G."/>
            <person name="Ding Y."/>
        </authorList>
    </citation>
    <scope>NUCLEOTIDE SEQUENCE [LARGE SCALE GENOMIC DNA]</scope>
    <source>
        <strain evidence="2 3">Y20</strain>
    </source>
</reference>